<dbReference type="GO" id="GO:0046872">
    <property type="term" value="F:metal ion binding"/>
    <property type="evidence" value="ECO:0007669"/>
    <property type="project" value="UniProtKB-UniRule"/>
</dbReference>
<comment type="function">
    <text evidence="2">Probably acts as a heme chaperone, transferring heme to an unknown acceptor. Binds one molecule of heme per monomer, possibly covalently. Binds 1 [4Fe-4S] cluster. The cluster is coordinated with 3 cysteines and an exchangeable S-adenosyl-L-methionine.</text>
</comment>
<dbReference type="SFLD" id="SFLDF00288">
    <property type="entry name" value="HemN-like__clustered_with_nucl"/>
    <property type="match status" value="1"/>
</dbReference>
<sequence length="371" mass="42010">MGEAPGLYIHVPFCVTKCPYCDFYSVTDFSAKDAWLHALQAEMDLYRHDFGPFETLYIGGGTPTMLSDRDLDDLFHGLHTHFSLCTDCEITIEANPDDITEDKLVFLRSLGVNRLSMGVQSFEENELRFLKRRHTAAGAEKALSLARKAGFTNFGIDLMYGLPGQTDEGWLKTLRTALAFEPTHLSCYELTFEETTALGKMKIAGQIASLTEEEGRGLFLLTSRFLQEHGFIHYEISNFARGDEYCSRHNRKYWRHAPYLGLGPAAHSFQHGVRWWNYRSIEQYCKAAKRGLKPVEGSETLSPGQLRLERLFLGLRTRDGVTMDDAFGESPSEMLLSQIRASGLATIRRNRIIPTVKGFLVADRLPLMFPD</sequence>
<comment type="similarity">
    <text evidence="1">Belongs to the anaerobic coproporphyrinogen-III oxidase family. HemW subfamily.</text>
</comment>
<keyword evidence="2" id="KW-0949">S-adenosyl-L-methionine</keyword>
<dbReference type="EMBL" id="JAAYEE010000159">
    <property type="protein sequence ID" value="NLW35696.1"/>
    <property type="molecule type" value="Genomic_DNA"/>
</dbReference>
<dbReference type="InterPro" id="IPR034505">
    <property type="entry name" value="Coproporphyrinogen-III_oxidase"/>
</dbReference>
<name>A0A351U837_9BACT</name>
<dbReference type="PROSITE" id="PS51918">
    <property type="entry name" value="RADICAL_SAM"/>
    <property type="match status" value="1"/>
</dbReference>
<accession>A0A351U837</accession>
<protein>
    <recommendedName>
        <fullName evidence="2">Heme chaperone HemW</fullName>
    </recommendedName>
</protein>
<reference evidence="3" key="2">
    <citation type="submission" date="2020-01" db="EMBL/GenBank/DDBJ databases">
        <authorList>
            <person name="Campanaro S."/>
        </authorList>
    </citation>
    <scope>NUCLEOTIDE SEQUENCE</scope>
    <source>
        <strain evidence="3">AS06rmzACSIP_7</strain>
    </source>
</reference>
<organism evidence="3 4">
    <name type="scientific">Syntrophorhabdus aromaticivorans</name>
    <dbReference type="NCBI Taxonomy" id="328301"/>
    <lineage>
        <taxon>Bacteria</taxon>
        <taxon>Pseudomonadati</taxon>
        <taxon>Thermodesulfobacteriota</taxon>
        <taxon>Syntrophorhabdia</taxon>
        <taxon>Syntrophorhabdales</taxon>
        <taxon>Syntrophorhabdaceae</taxon>
        <taxon>Syntrophorhabdus</taxon>
    </lineage>
</organism>
<dbReference type="GO" id="GO:0004109">
    <property type="term" value="F:coproporphyrinogen oxidase activity"/>
    <property type="evidence" value="ECO:0007669"/>
    <property type="project" value="InterPro"/>
</dbReference>
<evidence type="ECO:0000313" key="4">
    <source>
        <dbReference type="Proteomes" id="UP000777265"/>
    </source>
</evidence>
<dbReference type="SFLD" id="SFLDG01082">
    <property type="entry name" value="B12-binding_domain_containing"/>
    <property type="match status" value="1"/>
</dbReference>
<dbReference type="AlphaFoldDB" id="A0A351U837"/>
<dbReference type="Pfam" id="PF04055">
    <property type="entry name" value="Radical_SAM"/>
    <property type="match status" value="1"/>
</dbReference>
<dbReference type="Proteomes" id="UP000777265">
    <property type="component" value="Unassembled WGS sequence"/>
</dbReference>
<dbReference type="GO" id="GO:0051539">
    <property type="term" value="F:4 iron, 4 sulfur cluster binding"/>
    <property type="evidence" value="ECO:0007669"/>
    <property type="project" value="UniProtKB-UniRule"/>
</dbReference>
<keyword evidence="2" id="KW-0963">Cytoplasm</keyword>
<dbReference type="SFLD" id="SFLDF00562">
    <property type="entry name" value="HemN-like__clustered_with_heat"/>
    <property type="match status" value="1"/>
</dbReference>
<dbReference type="InterPro" id="IPR007197">
    <property type="entry name" value="rSAM"/>
</dbReference>
<keyword evidence="2" id="KW-0411">Iron-sulfur</keyword>
<dbReference type="SUPFAM" id="SSF102114">
    <property type="entry name" value="Radical SAM enzymes"/>
    <property type="match status" value="1"/>
</dbReference>
<comment type="caution">
    <text evidence="3">The sequence shown here is derived from an EMBL/GenBank/DDBJ whole genome shotgun (WGS) entry which is preliminary data.</text>
</comment>
<dbReference type="SMART" id="SM00729">
    <property type="entry name" value="Elp3"/>
    <property type="match status" value="1"/>
</dbReference>
<dbReference type="InterPro" id="IPR006638">
    <property type="entry name" value="Elp3/MiaA/NifB-like_rSAM"/>
</dbReference>
<keyword evidence="2" id="KW-0143">Chaperone</keyword>
<dbReference type="PANTHER" id="PTHR13932">
    <property type="entry name" value="COPROPORPHYRINIGEN III OXIDASE"/>
    <property type="match status" value="1"/>
</dbReference>
<proteinExistence type="inferred from homology"/>
<evidence type="ECO:0000313" key="3">
    <source>
        <dbReference type="EMBL" id="NLW35696.1"/>
    </source>
</evidence>
<dbReference type="GO" id="GO:0006779">
    <property type="term" value="P:porphyrin-containing compound biosynthetic process"/>
    <property type="evidence" value="ECO:0007669"/>
    <property type="project" value="InterPro"/>
</dbReference>
<dbReference type="SFLD" id="SFLDG01065">
    <property type="entry name" value="anaerobic_coproporphyrinogen-I"/>
    <property type="match status" value="1"/>
</dbReference>
<dbReference type="GO" id="GO:0005737">
    <property type="term" value="C:cytoplasm"/>
    <property type="evidence" value="ECO:0007669"/>
    <property type="project" value="UniProtKB-SubCell"/>
</dbReference>
<evidence type="ECO:0000256" key="2">
    <source>
        <dbReference type="RuleBase" id="RU364116"/>
    </source>
</evidence>
<keyword evidence="2" id="KW-0408">Iron</keyword>
<dbReference type="NCBIfam" id="TIGR00539">
    <property type="entry name" value="hemN_rel"/>
    <property type="match status" value="1"/>
</dbReference>
<keyword evidence="2" id="KW-0349">Heme</keyword>
<comment type="subcellular location">
    <subcellularLocation>
        <location evidence="2">Cytoplasm</location>
    </subcellularLocation>
</comment>
<gene>
    <name evidence="3" type="primary">hemW</name>
    <name evidence="3" type="ORF">GXY80_09490</name>
</gene>
<reference evidence="3" key="1">
    <citation type="journal article" date="2020" name="Biotechnol. Biofuels">
        <title>New insights from the biogas microbiome by comprehensive genome-resolved metagenomics of nearly 1600 species originating from multiple anaerobic digesters.</title>
        <authorList>
            <person name="Campanaro S."/>
            <person name="Treu L."/>
            <person name="Rodriguez-R L.M."/>
            <person name="Kovalovszki A."/>
            <person name="Ziels R.M."/>
            <person name="Maus I."/>
            <person name="Zhu X."/>
            <person name="Kougias P.G."/>
            <person name="Basile A."/>
            <person name="Luo G."/>
            <person name="Schluter A."/>
            <person name="Konstantinidis K.T."/>
            <person name="Angelidaki I."/>
        </authorList>
    </citation>
    <scope>NUCLEOTIDE SEQUENCE</scope>
    <source>
        <strain evidence="3">AS06rmzACSIP_7</strain>
    </source>
</reference>
<evidence type="ECO:0000256" key="1">
    <source>
        <dbReference type="ARBA" id="ARBA00006100"/>
    </source>
</evidence>
<keyword evidence="2" id="KW-0004">4Fe-4S</keyword>
<dbReference type="PANTHER" id="PTHR13932:SF5">
    <property type="entry name" value="RADICAL S-ADENOSYL METHIONINE DOMAIN-CONTAINING PROTEIN 1, MITOCHONDRIAL"/>
    <property type="match status" value="1"/>
</dbReference>
<dbReference type="STRING" id="909663.GCA_000512235_03164"/>
<dbReference type="InterPro" id="IPR058240">
    <property type="entry name" value="rSAM_sf"/>
</dbReference>
<keyword evidence="2" id="KW-0479">Metal-binding</keyword>
<dbReference type="SFLD" id="SFLDS00029">
    <property type="entry name" value="Radical_SAM"/>
    <property type="match status" value="1"/>
</dbReference>
<dbReference type="Gene3D" id="3.30.750.200">
    <property type="match status" value="1"/>
</dbReference>
<dbReference type="InterPro" id="IPR004559">
    <property type="entry name" value="HemW-like"/>
</dbReference>